<proteinExistence type="predicted"/>
<evidence type="ECO:0000313" key="3">
    <source>
        <dbReference type="Proteomes" id="UP000515561"/>
    </source>
</evidence>
<reference evidence="2 3" key="1">
    <citation type="journal article" date="2016" name="Int. J. Syst. Evol. Microbiol.">
        <title>Descriptions of Anaerotaenia torta gen. nov., sp. nov. and Anaerocolumna cellulosilytica gen. nov., sp. nov. isolated from a methanogenic reactor of cattle waste.</title>
        <authorList>
            <person name="Uek A."/>
            <person name="Ohtaki Y."/>
            <person name="Kaku N."/>
            <person name="Ueki K."/>
        </authorList>
    </citation>
    <scope>NUCLEOTIDE SEQUENCE [LARGE SCALE GENOMIC DNA]</scope>
    <source>
        <strain evidence="2 3">SN021</strain>
    </source>
</reference>
<name>A0A6S6R1I2_9FIRM</name>
<organism evidence="2 3">
    <name type="scientific">Anaerocolumna cellulosilytica</name>
    <dbReference type="NCBI Taxonomy" id="433286"/>
    <lineage>
        <taxon>Bacteria</taxon>
        <taxon>Bacillati</taxon>
        <taxon>Bacillota</taxon>
        <taxon>Clostridia</taxon>
        <taxon>Lachnospirales</taxon>
        <taxon>Lachnospiraceae</taxon>
        <taxon>Anaerocolumna</taxon>
    </lineage>
</organism>
<dbReference type="AlphaFoldDB" id="A0A6S6R1I2"/>
<feature type="region of interest" description="Disordered" evidence="1">
    <location>
        <begin position="1"/>
        <end position="52"/>
    </location>
</feature>
<dbReference type="Proteomes" id="UP000515561">
    <property type="component" value="Chromosome"/>
</dbReference>
<accession>A0A6S6R1I2</accession>
<feature type="compositionally biased region" description="Low complexity" evidence="1">
    <location>
        <begin position="25"/>
        <end position="52"/>
    </location>
</feature>
<evidence type="ECO:0000313" key="2">
    <source>
        <dbReference type="EMBL" id="BCJ92848.1"/>
    </source>
</evidence>
<gene>
    <name evidence="2" type="ORF">acsn021_04170</name>
</gene>
<dbReference type="KEGG" id="acel:acsn021_04170"/>
<keyword evidence="3" id="KW-1185">Reference proteome</keyword>
<sequence>MLTGWESSEIKTSRDILNQNKSANETETSSTPLPTATLAPTSTPTPTSEPSLLDTMTIYEEGQYKVGVDIPAGEYKLASGTDSGYYCIYSDSRHDDILSNNNYTGNNYISVSEGDYLELVRCVIVQ</sequence>
<dbReference type="EMBL" id="AP023367">
    <property type="protein sequence ID" value="BCJ92848.1"/>
    <property type="molecule type" value="Genomic_DNA"/>
</dbReference>
<protein>
    <submittedName>
        <fullName evidence="2">Uncharacterized protein</fullName>
    </submittedName>
</protein>
<evidence type="ECO:0000256" key="1">
    <source>
        <dbReference type="SAM" id="MobiDB-lite"/>
    </source>
</evidence>